<dbReference type="GO" id="GO:0004496">
    <property type="term" value="F:mevalonate kinase activity"/>
    <property type="evidence" value="ECO:0007669"/>
    <property type="project" value="UniProtKB-EC"/>
</dbReference>
<dbReference type="RefSeq" id="WP_184791452.1">
    <property type="nucleotide sequence ID" value="NZ_BONT01000069.1"/>
</dbReference>
<comment type="pathway">
    <text evidence="12">Isoprenoid biosynthesis; isopentenyl diphosphate biosynthesis via mevalonate pathway; isopentenyl diphosphate from (R)-mevalonate: step 1/3.</text>
</comment>
<comment type="subcellular location">
    <subcellularLocation>
        <location evidence="1">Cytoplasm</location>
    </subcellularLocation>
</comment>
<keyword evidence="6 14" id="KW-0808">Transferase</keyword>
<evidence type="ECO:0000256" key="7">
    <source>
        <dbReference type="ARBA" id="ARBA00022741"/>
    </source>
</evidence>
<keyword evidence="15" id="KW-1185">Reference proteome</keyword>
<dbReference type="GO" id="GO:0019287">
    <property type="term" value="P:isopentenyl diphosphate biosynthetic process, mevalonate pathway"/>
    <property type="evidence" value="ECO:0007669"/>
    <property type="project" value="UniProtKB-UniPathway"/>
</dbReference>
<dbReference type="EMBL" id="JACHGT010000017">
    <property type="protein sequence ID" value="MBB6038675.1"/>
    <property type="molecule type" value="Genomic_DNA"/>
</dbReference>
<dbReference type="InterPro" id="IPR006204">
    <property type="entry name" value="GHMP_kinase_N_dom"/>
</dbReference>
<evidence type="ECO:0000313" key="15">
    <source>
        <dbReference type="Proteomes" id="UP000548476"/>
    </source>
</evidence>
<dbReference type="SUPFAM" id="SSF54211">
    <property type="entry name" value="Ribosomal protein S5 domain 2-like"/>
    <property type="match status" value="1"/>
</dbReference>
<evidence type="ECO:0000256" key="1">
    <source>
        <dbReference type="ARBA" id="ARBA00004496"/>
    </source>
</evidence>
<dbReference type="PANTHER" id="PTHR43290:SF2">
    <property type="entry name" value="MEVALONATE KINASE"/>
    <property type="match status" value="1"/>
</dbReference>
<dbReference type="Proteomes" id="UP000548476">
    <property type="component" value="Unassembled WGS sequence"/>
</dbReference>
<evidence type="ECO:0000256" key="2">
    <source>
        <dbReference type="ARBA" id="ARBA00006495"/>
    </source>
</evidence>
<keyword evidence="9" id="KW-0067">ATP-binding</keyword>
<accession>A0A841FR51</accession>
<dbReference type="PANTHER" id="PTHR43290">
    <property type="entry name" value="MEVALONATE KINASE"/>
    <property type="match status" value="1"/>
</dbReference>
<keyword evidence="7" id="KW-0547">Nucleotide-binding</keyword>
<keyword evidence="5" id="KW-0444">Lipid biosynthesis</keyword>
<evidence type="ECO:0000256" key="8">
    <source>
        <dbReference type="ARBA" id="ARBA00022777"/>
    </source>
</evidence>
<dbReference type="Pfam" id="PF00288">
    <property type="entry name" value="GHMP_kinases_N"/>
    <property type="match status" value="1"/>
</dbReference>
<gene>
    <name evidence="14" type="ORF">HNR73_006561</name>
</gene>
<evidence type="ECO:0000256" key="3">
    <source>
        <dbReference type="ARBA" id="ARBA00012103"/>
    </source>
</evidence>
<evidence type="ECO:0000256" key="11">
    <source>
        <dbReference type="ARBA" id="ARBA00023098"/>
    </source>
</evidence>
<keyword evidence="11" id="KW-0443">Lipid metabolism</keyword>
<protein>
    <recommendedName>
        <fullName evidence="3">mevalonate kinase</fullName>
        <ecNumber evidence="3">2.7.1.36</ecNumber>
    </recommendedName>
</protein>
<dbReference type="GO" id="GO:0005829">
    <property type="term" value="C:cytosol"/>
    <property type="evidence" value="ECO:0007669"/>
    <property type="project" value="TreeGrafter"/>
</dbReference>
<evidence type="ECO:0000256" key="5">
    <source>
        <dbReference type="ARBA" id="ARBA00022516"/>
    </source>
</evidence>
<evidence type="ECO:0000256" key="12">
    <source>
        <dbReference type="ARBA" id="ARBA00029438"/>
    </source>
</evidence>
<evidence type="ECO:0000256" key="6">
    <source>
        <dbReference type="ARBA" id="ARBA00022679"/>
    </source>
</evidence>
<keyword evidence="8 14" id="KW-0418">Kinase</keyword>
<evidence type="ECO:0000256" key="4">
    <source>
        <dbReference type="ARBA" id="ARBA00022490"/>
    </source>
</evidence>
<organism evidence="14 15">
    <name type="scientific">Phytomonospora endophytica</name>
    <dbReference type="NCBI Taxonomy" id="714109"/>
    <lineage>
        <taxon>Bacteria</taxon>
        <taxon>Bacillati</taxon>
        <taxon>Actinomycetota</taxon>
        <taxon>Actinomycetes</taxon>
        <taxon>Micromonosporales</taxon>
        <taxon>Micromonosporaceae</taxon>
        <taxon>Phytomonospora</taxon>
    </lineage>
</organism>
<keyword evidence="4" id="KW-0963">Cytoplasm</keyword>
<sequence length="339" mass="35576">MGEHSAVYGGPAVVTTVGMTCRTSADRPNSGAVRLTLDDEATLVDASWDRLREYAAQAGDDQVRPTVFDLAEPEHAHRIHLPLIALGEFAAAHPPCSLPPLNLRITSTVPPSRGMGSSAALAVSVLAALGSVCGTSGGIEALEPLIAAVEQRQHHAASGIDHRTIMLGRTVAFRRRGDRSHGVPVPDKTEVLTRLAIYDTGPTEATGQVVAGVRQHLLHDERRLRQVLDAMAKRTDTFIRALDGDGDARAVTESITSYQRGLEALGVVPDPIRILVRRIEAAGGAAKISGSGSLTGPGAGALIVYWPLGPPSVPLNALAPYPRIVAPLGVDGLKVTTCP</sequence>
<comment type="caution">
    <text evidence="14">The sequence shown here is derived from an EMBL/GenBank/DDBJ whole genome shotgun (WGS) entry which is preliminary data.</text>
</comment>
<dbReference type="InterPro" id="IPR036554">
    <property type="entry name" value="GHMP_kinase_C_sf"/>
</dbReference>
<dbReference type="GO" id="GO:0005524">
    <property type="term" value="F:ATP binding"/>
    <property type="evidence" value="ECO:0007669"/>
    <property type="project" value="UniProtKB-KW"/>
</dbReference>
<dbReference type="PRINTS" id="PR00960">
    <property type="entry name" value="LMBPPROTEIN"/>
</dbReference>
<evidence type="ECO:0000259" key="13">
    <source>
        <dbReference type="Pfam" id="PF00288"/>
    </source>
</evidence>
<dbReference type="PROSITE" id="PS00627">
    <property type="entry name" value="GHMP_KINASES_ATP"/>
    <property type="match status" value="1"/>
</dbReference>
<dbReference type="Gene3D" id="3.30.230.10">
    <property type="match status" value="1"/>
</dbReference>
<evidence type="ECO:0000256" key="10">
    <source>
        <dbReference type="ARBA" id="ARBA00022842"/>
    </source>
</evidence>
<feature type="domain" description="GHMP kinase N-terminal" evidence="13">
    <location>
        <begin position="93"/>
        <end position="168"/>
    </location>
</feature>
<reference evidence="14 15" key="1">
    <citation type="submission" date="2020-08" db="EMBL/GenBank/DDBJ databases">
        <title>Genomic Encyclopedia of Type Strains, Phase IV (KMG-IV): sequencing the most valuable type-strain genomes for metagenomic binning, comparative biology and taxonomic classification.</title>
        <authorList>
            <person name="Goeker M."/>
        </authorList>
    </citation>
    <scope>NUCLEOTIDE SEQUENCE [LARGE SCALE GENOMIC DNA]</scope>
    <source>
        <strain evidence="14 15">YIM 65646</strain>
    </source>
</reference>
<dbReference type="SUPFAM" id="SSF55060">
    <property type="entry name" value="GHMP Kinase, C-terminal domain"/>
    <property type="match status" value="1"/>
</dbReference>
<dbReference type="InterPro" id="IPR006203">
    <property type="entry name" value="GHMP_knse_ATP-bd_CS"/>
</dbReference>
<dbReference type="UniPathway" id="UPA00057">
    <property type="reaction ID" value="UER00098"/>
</dbReference>
<proteinExistence type="inferred from homology"/>
<dbReference type="InterPro" id="IPR014721">
    <property type="entry name" value="Ribsml_uS5_D2-typ_fold_subgr"/>
</dbReference>
<name>A0A841FR51_9ACTN</name>
<dbReference type="InterPro" id="IPR006205">
    <property type="entry name" value="Mev_gal_kin"/>
</dbReference>
<dbReference type="InterPro" id="IPR001174">
    <property type="entry name" value="HddA/FKP"/>
</dbReference>
<keyword evidence="10" id="KW-0460">Magnesium</keyword>
<dbReference type="InterPro" id="IPR020568">
    <property type="entry name" value="Ribosomal_Su5_D2-typ_SF"/>
</dbReference>
<dbReference type="AlphaFoldDB" id="A0A841FR51"/>
<dbReference type="EC" id="2.7.1.36" evidence="3"/>
<evidence type="ECO:0000256" key="9">
    <source>
        <dbReference type="ARBA" id="ARBA00022840"/>
    </source>
</evidence>
<dbReference type="Gene3D" id="3.30.70.890">
    <property type="entry name" value="GHMP kinase, C-terminal domain"/>
    <property type="match status" value="1"/>
</dbReference>
<evidence type="ECO:0000313" key="14">
    <source>
        <dbReference type="EMBL" id="MBB6038675.1"/>
    </source>
</evidence>
<comment type="similarity">
    <text evidence="2">Belongs to the GHMP kinase family. Mevalonate kinase subfamily.</text>
</comment>